<dbReference type="RefSeq" id="WP_111865596.1">
    <property type="nucleotide sequence ID" value="NZ_QLYX01000004.1"/>
</dbReference>
<evidence type="ECO:0000313" key="4">
    <source>
        <dbReference type="Proteomes" id="UP000251891"/>
    </source>
</evidence>
<evidence type="ECO:0000313" key="3">
    <source>
        <dbReference type="EMBL" id="RAY15166.1"/>
    </source>
</evidence>
<dbReference type="GO" id="GO:0016020">
    <property type="term" value="C:membrane"/>
    <property type="evidence" value="ECO:0007669"/>
    <property type="project" value="UniProtKB-SubCell"/>
</dbReference>
<dbReference type="OrthoDB" id="3395172at2"/>
<organism evidence="3 4">
    <name type="scientific">Actinomadura craniellae</name>
    <dbReference type="NCBI Taxonomy" id="2231787"/>
    <lineage>
        <taxon>Bacteria</taxon>
        <taxon>Bacillati</taxon>
        <taxon>Actinomycetota</taxon>
        <taxon>Actinomycetes</taxon>
        <taxon>Streptosporangiales</taxon>
        <taxon>Thermomonosporaceae</taxon>
        <taxon>Actinomadura</taxon>
    </lineage>
</organism>
<keyword evidence="4" id="KW-1185">Reference proteome</keyword>
<evidence type="ECO:0000256" key="2">
    <source>
        <dbReference type="ARBA" id="ARBA00023136"/>
    </source>
</evidence>
<comment type="subcellular location">
    <subcellularLocation>
        <location evidence="1">Membrane</location>
    </subcellularLocation>
</comment>
<dbReference type="Proteomes" id="UP000251891">
    <property type="component" value="Unassembled WGS sequence"/>
</dbReference>
<dbReference type="PANTHER" id="PTHR37042">
    <property type="entry name" value="OUTER MEMBRANE PROTEIN RV1973"/>
    <property type="match status" value="1"/>
</dbReference>
<name>A0A365H878_9ACTN</name>
<evidence type="ECO:0000256" key="1">
    <source>
        <dbReference type="ARBA" id="ARBA00004370"/>
    </source>
</evidence>
<reference evidence="3 4" key="1">
    <citation type="submission" date="2018-06" db="EMBL/GenBank/DDBJ databases">
        <title>Actinomadura craniellae sp. nov. isolated from marine sponge Craniella sp.</title>
        <authorList>
            <person name="Li L."/>
            <person name="Xu Q.H."/>
            <person name="Lin H.W."/>
            <person name="Lu Y.H."/>
        </authorList>
    </citation>
    <scope>NUCLEOTIDE SEQUENCE [LARGE SCALE GENOMIC DNA]</scope>
    <source>
        <strain evidence="3 4">LHW63021</strain>
    </source>
</reference>
<protein>
    <recommendedName>
        <fullName evidence="5">Mce-associated membrane protein</fullName>
    </recommendedName>
</protein>
<sequence length="170" mass="17983">MARNLGAALSRRPGRVLAASLLAAVVALTVVAGLLGTQVWRARDRAADREAALQAARQTAVNMGSLDYRNIQKNIDQVLTGLTGEAKNQWGTQSRTVIAAATQAQARWTVQSVKGGVVSLDGDSAEVAVAVTVLIVSKQAPNGTTVNNRWVLELTRTDGRWLVSKTGLVP</sequence>
<gene>
    <name evidence="3" type="ORF">DPM19_10590</name>
</gene>
<accession>A0A365H878</accession>
<evidence type="ECO:0008006" key="5">
    <source>
        <dbReference type="Google" id="ProtNLM"/>
    </source>
</evidence>
<comment type="caution">
    <text evidence="3">The sequence shown here is derived from an EMBL/GenBank/DDBJ whole genome shotgun (WGS) entry which is preliminary data.</text>
</comment>
<dbReference type="Gene3D" id="3.10.450.50">
    <property type="match status" value="1"/>
</dbReference>
<dbReference type="AlphaFoldDB" id="A0A365H878"/>
<dbReference type="SUPFAM" id="SSF54427">
    <property type="entry name" value="NTF2-like"/>
    <property type="match status" value="1"/>
</dbReference>
<proteinExistence type="predicted"/>
<dbReference type="InterPro" id="IPR032710">
    <property type="entry name" value="NTF2-like_dom_sf"/>
</dbReference>
<keyword evidence="2" id="KW-0472">Membrane</keyword>
<dbReference type="EMBL" id="QLYX01000004">
    <property type="protein sequence ID" value="RAY15166.1"/>
    <property type="molecule type" value="Genomic_DNA"/>
</dbReference>
<dbReference type="PANTHER" id="PTHR37042:SF4">
    <property type="entry name" value="OUTER MEMBRANE PROTEIN RV1973"/>
    <property type="match status" value="1"/>
</dbReference>